<dbReference type="InterPro" id="IPR001296">
    <property type="entry name" value="Glyco_trans_1"/>
</dbReference>
<dbReference type="KEGG" id="asui:ASUIS_2079"/>
<feature type="domain" description="Glycosyl transferase family 1" evidence="1">
    <location>
        <begin position="135"/>
        <end position="298"/>
    </location>
</feature>
<gene>
    <name evidence="2" type="ORF">ASUIS_2079</name>
</gene>
<dbReference type="AlphaFoldDB" id="A0AAD0WR90"/>
<organism evidence="2 3">
    <name type="scientific">Arcobacter suis CECT 7833</name>
    <dbReference type="NCBI Taxonomy" id="663365"/>
    <lineage>
        <taxon>Bacteria</taxon>
        <taxon>Pseudomonadati</taxon>
        <taxon>Campylobacterota</taxon>
        <taxon>Epsilonproteobacteria</taxon>
        <taxon>Campylobacterales</taxon>
        <taxon>Arcobacteraceae</taxon>
        <taxon>Arcobacter</taxon>
    </lineage>
</organism>
<reference evidence="2 3" key="1">
    <citation type="submission" date="2018-08" db="EMBL/GenBank/DDBJ databases">
        <title>Complete genome of the Arcobacter suis type strain LMG 26152.</title>
        <authorList>
            <person name="Miller W.G."/>
            <person name="Yee E."/>
            <person name="Bono J.L."/>
        </authorList>
    </citation>
    <scope>NUCLEOTIDE SEQUENCE [LARGE SCALE GENOMIC DNA]</scope>
    <source>
        <strain evidence="2 3">CECT 7833</strain>
    </source>
</reference>
<protein>
    <submittedName>
        <fullName evidence="2">Glycosyltransferase, family 1</fullName>
    </submittedName>
</protein>
<name>A0AAD0WR90_9BACT</name>
<accession>A0AAD0WR90</accession>
<proteinExistence type="predicted"/>
<sequence length="325" mass="38754">MIKYIFRQNKDYSRFNIIKQFTKDLKLKNNIYILLPFSKNQFFKNFLKRDRIINDFFISNFDTYVYDRKKITVKNPRAWWKFFQDWFNFKFSKYLLSDTYTHFKYWESLFGKYKGELFVFPVLADKQIYYPLDKELKNKKIKILFYGSFIPLHGIDIILEAFSLMEKAGVDFEAKIIGTGQIYSKMKNLYEKLELKNVQMDGKFIDENKLAQEIREHDIILGIFGDSKKAKSVIPNKLYQAVASKKTIVTMYSEAIFELFDENDLITCDRNASTLSENLINLINNPDLLESTAENGYKKFLEIYDKTKIDFENFISKIDNKIERS</sequence>
<dbReference type="Pfam" id="PF00534">
    <property type="entry name" value="Glycos_transf_1"/>
    <property type="match status" value="1"/>
</dbReference>
<evidence type="ECO:0000313" key="3">
    <source>
        <dbReference type="Proteomes" id="UP000263040"/>
    </source>
</evidence>
<evidence type="ECO:0000259" key="1">
    <source>
        <dbReference type="Pfam" id="PF00534"/>
    </source>
</evidence>
<dbReference type="SUPFAM" id="SSF53756">
    <property type="entry name" value="UDP-Glycosyltransferase/glycogen phosphorylase"/>
    <property type="match status" value="1"/>
</dbReference>
<dbReference type="Gene3D" id="3.40.50.2000">
    <property type="entry name" value="Glycogen Phosphorylase B"/>
    <property type="match status" value="1"/>
</dbReference>
<dbReference type="RefSeq" id="WP_118887111.1">
    <property type="nucleotide sequence ID" value="NZ_CP032100.1"/>
</dbReference>
<evidence type="ECO:0000313" key="2">
    <source>
        <dbReference type="EMBL" id="AXX90525.1"/>
    </source>
</evidence>
<keyword evidence="3" id="KW-1185">Reference proteome</keyword>
<dbReference type="GO" id="GO:0016757">
    <property type="term" value="F:glycosyltransferase activity"/>
    <property type="evidence" value="ECO:0007669"/>
    <property type="project" value="InterPro"/>
</dbReference>
<dbReference type="EMBL" id="CP032100">
    <property type="protein sequence ID" value="AXX90525.1"/>
    <property type="molecule type" value="Genomic_DNA"/>
</dbReference>
<dbReference type="Proteomes" id="UP000263040">
    <property type="component" value="Chromosome"/>
</dbReference>